<feature type="domain" description="Ice-binding protein C-terminal" evidence="2">
    <location>
        <begin position="176"/>
        <end position="199"/>
    </location>
</feature>
<organism evidence="3 4">
    <name type="scientific">Kinneretia aquatilis</name>
    <dbReference type="NCBI Taxonomy" id="2070761"/>
    <lineage>
        <taxon>Bacteria</taxon>
        <taxon>Pseudomonadati</taxon>
        <taxon>Pseudomonadota</taxon>
        <taxon>Betaproteobacteria</taxon>
        <taxon>Burkholderiales</taxon>
        <taxon>Sphaerotilaceae</taxon>
        <taxon>Roseateles</taxon>
    </lineage>
</organism>
<proteinExistence type="predicted"/>
<keyword evidence="1" id="KW-0732">Signal</keyword>
<feature type="signal peptide" evidence="1">
    <location>
        <begin position="1"/>
        <end position="19"/>
    </location>
</feature>
<name>A0A2N8L296_9BURK</name>
<gene>
    <name evidence="3" type="ORF">C1O66_18370</name>
</gene>
<protein>
    <submittedName>
        <fullName evidence="3">PEP-CTERM sorting domain-containing protein</fullName>
    </submittedName>
</protein>
<evidence type="ECO:0000313" key="4">
    <source>
        <dbReference type="Proteomes" id="UP000235916"/>
    </source>
</evidence>
<accession>A0A2N8L296</accession>
<evidence type="ECO:0000259" key="2">
    <source>
        <dbReference type="Pfam" id="PF07589"/>
    </source>
</evidence>
<dbReference type="InterPro" id="IPR013424">
    <property type="entry name" value="Ice-binding_C"/>
</dbReference>
<dbReference type="NCBIfam" id="TIGR02595">
    <property type="entry name" value="PEP_CTERM"/>
    <property type="match status" value="1"/>
</dbReference>
<dbReference type="NCBIfam" id="NF038129">
    <property type="entry name" value="PEP_NF038129"/>
    <property type="match status" value="1"/>
</dbReference>
<evidence type="ECO:0000313" key="3">
    <source>
        <dbReference type="EMBL" id="PND39833.1"/>
    </source>
</evidence>
<reference evidence="3 4" key="1">
    <citation type="submission" date="2018-01" db="EMBL/GenBank/DDBJ databases">
        <title>Draft genome sequence of Paucibacter aquatile CR182 isolated from freshwater of the Nakdong River.</title>
        <authorList>
            <person name="Choi A."/>
            <person name="Chung E.J."/>
        </authorList>
    </citation>
    <scope>NUCLEOTIDE SEQUENCE [LARGE SCALE GENOMIC DNA]</scope>
    <source>
        <strain evidence="3 4">CR182</strain>
    </source>
</reference>
<keyword evidence="4" id="KW-1185">Reference proteome</keyword>
<dbReference type="AlphaFoldDB" id="A0A2N8L296"/>
<dbReference type="EMBL" id="POSP01000003">
    <property type="protein sequence ID" value="PND39833.1"/>
    <property type="molecule type" value="Genomic_DNA"/>
</dbReference>
<dbReference type="Pfam" id="PF07589">
    <property type="entry name" value="PEP-CTERM"/>
    <property type="match status" value="1"/>
</dbReference>
<dbReference type="OrthoDB" id="8702817at2"/>
<evidence type="ECO:0000256" key="1">
    <source>
        <dbReference type="SAM" id="SignalP"/>
    </source>
</evidence>
<comment type="caution">
    <text evidence="3">The sequence shown here is derived from an EMBL/GenBank/DDBJ whole genome shotgun (WGS) entry which is preliminary data.</text>
</comment>
<sequence>MASSLALAASALFGGSAWADTQFHASVNTAAWAGQTGWLDFQFLPGLGSAPAAQVRISNLSGSFGSEFFLEGQAAGSLASGFVLGNGTAFNDLFHAINLGGSFSFDLSFSGDVFSTPGQAGTSFSLGLLAGDQQSYLGNPDGALFQIELTPALDAGGSASTTLSLLGGNTIATVSAVPEPESYALMLAGLAGIGLLARRQRSK</sequence>
<feature type="chain" id="PRO_5014646997" evidence="1">
    <location>
        <begin position="20"/>
        <end position="203"/>
    </location>
</feature>
<dbReference type="Proteomes" id="UP000235916">
    <property type="component" value="Unassembled WGS sequence"/>
</dbReference>